<dbReference type="STRING" id="337097.BHF71_00775"/>
<name>A0A1D2YXL8_9BACI</name>
<dbReference type="PANTHER" id="PTHR13939">
    <property type="entry name" value="NICOTINAMIDE-NUCLEOTIDE AMIDOHYDROLASE PNCC"/>
    <property type="match status" value="1"/>
</dbReference>
<dbReference type="PIRSF" id="PIRSF006728">
    <property type="entry name" value="CinA"/>
    <property type="match status" value="1"/>
</dbReference>
<dbReference type="Pfam" id="PF18146">
    <property type="entry name" value="CinA_KH"/>
    <property type="match status" value="1"/>
</dbReference>
<dbReference type="NCBIfam" id="NF001813">
    <property type="entry name" value="PRK00549.1"/>
    <property type="match status" value="1"/>
</dbReference>
<evidence type="ECO:0000259" key="2">
    <source>
        <dbReference type="SMART" id="SM00852"/>
    </source>
</evidence>
<protein>
    <recommendedName>
        <fullName evidence="1">Putative competence-damage inducible protein</fullName>
    </recommendedName>
</protein>
<evidence type="ECO:0000256" key="1">
    <source>
        <dbReference type="HAMAP-Rule" id="MF_00226"/>
    </source>
</evidence>
<dbReference type="SMART" id="SM00852">
    <property type="entry name" value="MoCF_biosynth"/>
    <property type="match status" value="1"/>
</dbReference>
<dbReference type="InterPro" id="IPR041424">
    <property type="entry name" value="CinA_KH"/>
</dbReference>
<reference evidence="3 4" key="1">
    <citation type="submission" date="2016-09" db="EMBL/GenBank/DDBJ databases">
        <title>Draft genome sequence for the type strain of Vulcanibacillus modesticaldus BR, a strictly anaerobic, moderately thermophilic, and nitrate-reducing bacterium from deep sea-hydrothermal vents of the Mid-Atlantic Ridge.</title>
        <authorList>
            <person name="Abin C.A."/>
            <person name="Hollibaugh J.T."/>
        </authorList>
    </citation>
    <scope>NUCLEOTIDE SEQUENCE [LARGE SCALE GENOMIC DNA]</scope>
    <source>
        <strain evidence="3 4">BR</strain>
    </source>
</reference>
<dbReference type="InterPro" id="IPR008136">
    <property type="entry name" value="CinA_C"/>
</dbReference>
<feature type="domain" description="MoaB/Mog" evidence="2">
    <location>
        <begin position="5"/>
        <end position="172"/>
    </location>
</feature>
<organism evidence="3 4">
    <name type="scientific">Vulcanibacillus modesticaldus</name>
    <dbReference type="NCBI Taxonomy" id="337097"/>
    <lineage>
        <taxon>Bacteria</taxon>
        <taxon>Bacillati</taxon>
        <taxon>Bacillota</taxon>
        <taxon>Bacilli</taxon>
        <taxon>Bacillales</taxon>
        <taxon>Bacillaceae</taxon>
        <taxon>Vulcanibacillus</taxon>
    </lineage>
</organism>
<dbReference type="InterPro" id="IPR050101">
    <property type="entry name" value="CinA"/>
</dbReference>
<dbReference type="NCBIfam" id="TIGR00177">
    <property type="entry name" value="molyb_syn"/>
    <property type="match status" value="1"/>
</dbReference>
<keyword evidence="4" id="KW-1185">Reference proteome</keyword>
<dbReference type="Gene3D" id="3.40.980.10">
    <property type="entry name" value="MoaB/Mog-like domain"/>
    <property type="match status" value="1"/>
</dbReference>
<dbReference type="InterPro" id="IPR036425">
    <property type="entry name" value="MoaB/Mog-like_dom_sf"/>
</dbReference>
<dbReference type="InterPro" id="IPR036653">
    <property type="entry name" value="CinA-like_C"/>
</dbReference>
<dbReference type="Pfam" id="PF00994">
    <property type="entry name" value="MoCF_biosynth"/>
    <property type="match status" value="1"/>
</dbReference>
<dbReference type="AlphaFoldDB" id="A0A1D2YXL8"/>
<dbReference type="NCBIfam" id="TIGR00199">
    <property type="entry name" value="PncC_domain"/>
    <property type="match status" value="1"/>
</dbReference>
<comment type="similarity">
    <text evidence="1">Belongs to the CinA family.</text>
</comment>
<gene>
    <name evidence="1" type="primary">cinA</name>
    <name evidence="3" type="ORF">BHF71_00775</name>
</gene>
<dbReference type="SUPFAM" id="SSF142433">
    <property type="entry name" value="CinA-like"/>
    <property type="match status" value="1"/>
</dbReference>
<evidence type="ECO:0000313" key="4">
    <source>
        <dbReference type="Proteomes" id="UP000243739"/>
    </source>
</evidence>
<dbReference type="EMBL" id="MIJF01000001">
    <property type="protein sequence ID" value="OEG00472.1"/>
    <property type="molecule type" value="Genomic_DNA"/>
</dbReference>
<accession>A0A1D2YXL8</accession>
<dbReference type="NCBIfam" id="TIGR00200">
    <property type="entry name" value="cinA_nterm"/>
    <property type="match status" value="1"/>
</dbReference>
<dbReference type="SUPFAM" id="SSF53218">
    <property type="entry name" value="Molybdenum cofactor biosynthesis proteins"/>
    <property type="match status" value="1"/>
</dbReference>
<dbReference type="Gene3D" id="3.90.950.20">
    <property type="entry name" value="CinA-like"/>
    <property type="match status" value="1"/>
</dbReference>
<comment type="caution">
    <text evidence="3">The sequence shown here is derived from an EMBL/GenBank/DDBJ whole genome shotgun (WGS) entry which is preliminary data.</text>
</comment>
<dbReference type="CDD" id="cd00885">
    <property type="entry name" value="cinA"/>
    <property type="match status" value="1"/>
</dbReference>
<dbReference type="InterPro" id="IPR001453">
    <property type="entry name" value="MoaB/Mog_dom"/>
</dbReference>
<evidence type="ECO:0000313" key="3">
    <source>
        <dbReference type="EMBL" id="OEG00472.1"/>
    </source>
</evidence>
<dbReference type="InterPro" id="IPR008135">
    <property type="entry name" value="Competence-induced_CinA"/>
</dbReference>
<proteinExistence type="inferred from homology"/>
<dbReference type="Gene3D" id="3.30.70.2860">
    <property type="match status" value="1"/>
</dbReference>
<dbReference type="PANTHER" id="PTHR13939:SF0">
    <property type="entry name" value="NMN AMIDOHYDROLASE-LIKE PROTEIN YFAY"/>
    <property type="match status" value="1"/>
</dbReference>
<dbReference type="Pfam" id="PF02464">
    <property type="entry name" value="CinA"/>
    <property type="match status" value="1"/>
</dbReference>
<sequence>MYKGEIIAVGTELLLGQIANTNAQYISRKMAEIGIPIYFHVTVGDNEQRLKEAIIQAQKRSNIIIFTGGLGPTQDDITKEVAADLMNKRMLLHQSTYEKIKDYFIQRRIKMTENNIKQAMIIEGSTVFPNNYGLAAGLGLEIGEITYIFLPGPPSEMKPMLEHFVAPWLVKRNQGQTFHSKIMRFAGIGESLLEDKVVDIIENQSNPTVALYANEGEVTIRLTARAEDESAALSIIYPIEKEIHNRLQDYHFGYGEEKIEQVVFRFLNELNLTISVSESCTGGLIGRQITKIPGSSLVYKGGVICYTNEIKSKILQVPEEILEEYGAVSMETAKILAENTLKLFNTDIGISITGIAGPDKVEGKPVGLTYIGISEKGKETVVKEIHLSGNRQSIQWRAAKYVFYFLWDRLRERLNDKE</sequence>
<dbReference type="HAMAP" id="MF_00226_B">
    <property type="entry name" value="CinA_B"/>
    <property type="match status" value="1"/>
</dbReference>
<dbReference type="Proteomes" id="UP000243739">
    <property type="component" value="Unassembled WGS sequence"/>
</dbReference>